<dbReference type="PANTHER" id="PTHR21016:SF25">
    <property type="entry name" value="TM2 DOMAIN-CONTAINING PROTEIN DDB_G0277895-RELATED"/>
    <property type="match status" value="1"/>
</dbReference>
<feature type="domain" description="TM2" evidence="6">
    <location>
        <begin position="46"/>
        <end position="93"/>
    </location>
</feature>
<keyword evidence="3 5" id="KW-1133">Transmembrane helix</keyword>
<comment type="subcellular location">
    <subcellularLocation>
        <location evidence="1">Membrane</location>
        <topology evidence="1">Multi-pass membrane protein</topology>
    </subcellularLocation>
</comment>
<gene>
    <name evidence="7" type="ORF">H8695_05045</name>
</gene>
<dbReference type="Pfam" id="PF05154">
    <property type="entry name" value="TM2"/>
    <property type="match status" value="1"/>
</dbReference>
<keyword evidence="2 5" id="KW-0812">Transmembrane</keyword>
<evidence type="ECO:0000313" key="8">
    <source>
        <dbReference type="Proteomes" id="UP000620366"/>
    </source>
</evidence>
<feature type="transmembrane region" description="Helical" evidence="5">
    <location>
        <begin position="74"/>
        <end position="93"/>
    </location>
</feature>
<evidence type="ECO:0000259" key="6">
    <source>
        <dbReference type="Pfam" id="PF05154"/>
    </source>
</evidence>
<evidence type="ECO:0000256" key="5">
    <source>
        <dbReference type="SAM" id="Phobius"/>
    </source>
</evidence>
<dbReference type="RefSeq" id="WP_249299811.1">
    <property type="nucleotide sequence ID" value="NZ_JACRSP010000002.1"/>
</dbReference>
<keyword evidence="8" id="KW-1185">Reference proteome</keyword>
<evidence type="ECO:0000256" key="2">
    <source>
        <dbReference type="ARBA" id="ARBA00022692"/>
    </source>
</evidence>
<dbReference type="InterPro" id="IPR007829">
    <property type="entry name" value="TM2"/>
</dbReference>
<keyword evidence="4 5" id="KW-0472">Membrane</keyword>
<dbReference type="Proteomes" id="UP000620366">
    <property type="component" value="Unassembled WGS sequence"/>
</dbReference>
<dbReference type="EMBL" id="JACRSP010000002">
    <property type="protein sequence ID" value="MBC8536056.1"/>
    <property type="molecule type" value="Genomic_DNA"/>
</dbReference>
<evidence type="ECO:0000313" key="7">
    <source>
        <dbReference type="EMBL" id="MBC8536056.1"/>
    </source>
</evidence>
<dbReference type="PANTHER" id="PTHR21016">
    <property type="entry name" value="BETA-AMYLOID BINDING PROTEIN-RELATED"/>
    <property type="match status" value="1"/>
</dbReference>
<accession>A0A926DD80</accession>
<dbReference type="GO" id="GO:0016020">
    <property type="term" value="C:membrane"/>
    <property type="evidence" value="ECO:0007669"/>
    <property type="project" value="UniProtKB-SubCell"/>
</dbReference>
<reference evidence="7" key="1">
    <citation type="submission" date="2020-08" db="EMBL/GenBank/DDBJ databases">
        <title>Genome public.</title>
        <authorList>
            <person name="Liu C."/>
            <person name="Sun Q."/>
        </authorList>
    </citation>
    <scope>NUCLEOTIDE SEQUENCE</scope>
    <source>
        <strain evidence="7">BX7</strain>
    </source>
</reference>
<proteinExistence type="predicted"/>
<comment type="caution">
    <text evidence="7">The sequence shown here is derived from an EMBL/GenBank/DDBJ whole genome shotgun (WGS) entry which is preliminary data.</text>
</comment>
<protein>
    <submittedName>
        <fullName evidence="7">TM2 domain-containing protein</fullName>
    </submittedName>
</protein>
<organism evidence="7 8">
    <name type="scientific">Feifania hominis</name>
    <dbReference type="NCBI Taxonomy" id="2763660"/>
    <lineage>
        <taxon>Bacteria</taxon>
        <taxon>Bacillati</taxon>
        <taxon>Bacillota</taxon>
        <taxon>Clostridia</taxon>
        <taxon>Eubacteriales</taxon>
        <taxon>Feifaniaceae</taxon>
        <taxon>Feifania</taxon>
    </lineage>
</organism>
<evidence type="ECO:0000256" key="4">
    <source>
        <dbReference type="ARBA" id="ARBA00023136"/>
    </source>
</evidence>
<dbReference type="InterPro" id="IPR050932">
    <property type="entry name" value="TM2D1-3-like"/>
</dbReference>
<dbReference type="AlphaFoldDB" id="A0A926DD80"/>
<feature type="transmembrane region" description="Helical" evidence="5">
    <location>
        <begin position="50"/>
        <end position="68"/>
    </location>
</feature>
<name>A0A926DD80_9FIRM</name>
<sequence>MTQDKVDMYIMSNQKYLPAEKIVFLKQKLLEADEAKFSLVSAVEFKDPTTLLLVSIFLGGLGIDRFMLGETGMGILKLLTAGLCGILTIIDWFSVQKKAKERNYNNLMLVL</sequence>
<evidence type="ECO:0000256" key="3">
    <source>
        <dbReference type="ARBA" id="ARBA00022989"/>
    </source>
</evidence>
<evidence type="ECO:0000256" key="1">
    <source>
        <dbReference type="ARBA" id="ARBA00004141"/>
    </source>
</evidence>